<accession>A0A4C1UAJ4</accession>
<evidence type="ECO:0000313" key="1">
    <source>
        <dbReference type="EMBL" id="GBP23087.1"/>
    </source>
</evidence>
<comment type="caution">
    <text evidence="1">The sequence shown here is derived from an EMBL/GenBank/DDBJ whole genome shotgun (WGS) entry which is preliminary data.</text>
</comment>
<name>A0A4C1UAJ4_EUMVA</name>
<protein>
    <submittedName>
        <fullName evidence="1">Uncharacterized protein</fullName>
    </submittedName>
</protein>
<organism evidence="1 2">
    <name type="scientific">Eumeta variegata</name>
    <name type="common">Bagworm moth</name>
    <name type="synonym">Eumeta japonica</name>
    <dbReference type="NCBI Taxonomy" id="151549"/>
    <lineage>
        <taxon>Eukaryota</taxon>
        <taxon>Metazoa</taxon>
        <taxon>Ecdysozoa</taxon>
        <taxon>Arthropoda</taxon>
        <taxon>Hexapoda</taxon>
        <taxon>Insecta</taxon>
        <taxon>Pterygota</taxon>
        <taxon>Neoptera</taxon>
        <taxon>Endopterygota</taxon>
        <taxon>Lepidoptera</taxon>
        <taxon>Glossata</taxon>
        <taxon>Ditrysia</taxon>
        <taxon>Tineoidea</taxon>
        <taxon>Psychidae</taxon>
        <taxon>Oiketicinae</taxon>
        <taxon>Eumeta</taxon>
    </lineage>
</organism>
<evidence type="ECO:0000313" key="2">
    <source>
        <dbReference type="Proteomes" id="UP000299102"/>
    </source>
</evidence>
<gene>
    <name evidence="1" type="ORF">EVAR_13106_1</name>
</gene>
<sequence>MQNLSINSTSRSDSQDDNFFFATLFCHHRSCRGKNERSALECVVIHDHNFTYGESSPRSSGTIGSPRFVDQYWRRKWSYDGFHSTTINFIYSSTLDAFAGAERVTADHQAYADVRRASGECLGT</sequence>
<keyword evidence="2" id="KW-1185">Reference proteome</keyword>
<proteinExistence type="predicted"/>
<reference evidence="1 2" key="1">
    <citation type="journal article" date="2019" name="Commun. Biol.">
        <title>The bagworm genome reveals a unique fibroin gene that provides high tensile strength.</title>
        <authorList>
            <person name="Kono N."/>
            <person name="Nakamura H."/>
            <person name="Ohtoshi R."/>
            <person name="Tomita M."/>
            <person name="Numata K."/>
            <person name="Arakawa K."/>
        </authorList>
    </citation>
    <scope>NUCLEOTIDE SEQUENCE [LARGE SCALE GENOMIC DNA]</scope>
</reference>
<dbReference type="AlphaFoldDB" id="A0A4C1UAJ4"/>
<dbReference type="EMBL" id="BGZK01000147">
    <property type="protein sequence ID" value="GBP23087.1"/>
    <property type="molecule type" value="Genomic_DNA"/>
</dbReference>
<dbReference type="Proteomes" id="UP000299102">
    <property type="component" value="Unassembled WGS sequence"/>
</dbReference>